<dbReference type="PANTHER" id="PTHR34107:SF4">
    <property type="entry name" value="SLL1222 PROTEIN"/>
    <property type="match status" value="1"/>
</dbReference>
<dbReference type="SUPFAM" id="SSF52980">
    <property type="entry name" value="Restriction endonuclease-like"/>
    <property type="match status" value="1"/>
</dbReference>
<dbReference type="EMBL" id="MORL01000030">
    <property type="protein sequence ID" value="OIN56012.1"/>
    <property type="molecule type" value="Genomic_DNA"/>
</dbReference>
<protein>
    <recommendedName>
        <fullName evidence="1">Putative restriction endonuclease domain-containing protein</fullName>
    </recommendedName>
</protein>
<dbReference type="RefSeq" id="WP_071506367.1">
    <property type="nucleotide sequence ID" value="NZ_MORL01000030.1"/>
</dbReference>
<evidence type="ECO:0000313" key="2">
    <source>
        <dbReference type="EMBL" id="OIN56012.1"/>
    </source>
</evidence>
<dbReference type="Pfam" id="PF05685">
    <property type="entry name" value="Uma2"/>
    <property type="match status" value="1"/>
</dbReference>
<feature type="domain" description="Putative restriction endonuclease" evidence="1">
    <location>
        <begin position="41"/>
        <end position="200"/>
    </location>
</feature>
<dbReference type="InterPro" id="IPR011335">
    <property type="entry name" value="Restrct_endonuc-II-like"/>
</dbReference>
<accession>A0A1S2VBE1</accession>
<dbReference type="OrthoDB" id="943262at2"/>
<dbReference type="AlphaFoldDB" id="A0A1S2VBE1"/>
<organism evidence="2 3">
    <name type="scientific">Arsenicibacter rosenii</name>
    <dbReference type="NCBI Taxonomy" id="1750698"/>
    <lineage>
        <taxon>Bacteria</taxon>
        <taxon>Pseudomonadati</taxon>
        <taxon>Bacteroidota</taxon>
        <taxon>Cytophagia</taxon>
        <taxon>Cytophagales</taxon>
        <taxon>Spirosomataceae</taxon>
        <taxon>Arsenicibacter</taxon>
    </lineage>
</organism>
<dbReference type="PANTHER" id="PTHR34107">
    <property type="entry name" value="SLL0198 PROTEIN-RELATED"/>
    <property type="match status" value="1"/>
</dbReference>
<dbReference type="InterPro" id="IPR008538">
    <property type="entry name" value="Uma2"/>
</dbReference>
<gene>
    <name evidence="2" type="ORF">BLX24_27065</name>
</gene>
<name>A0A1S2VBE1_9BACT</name>
<dbReference type="CDD" id="cd06260">
    <property type="entry name" value="DUF820-like"/>
    <property type="match status" value="1"/>
</dbReference>
<dbReference type="InterPro" id="IPR012296">
    <property type="entry name" value="Nuclease_put_TT1808"/>
</dbReference>
<sequence>MLHQHLVDQILELPDAPLLIQRVSDHLASERKRREQFYNDIDESIKAEFINGEPIVHSPVRKEHNEVTGFLYQLLNVFVRKNKLGFVGFEKIMTVFSRNDYEPDLVFFGNEKARLFKKGQTLFPTPDFVVEVLSASTEKNDRGIKFDDYETHGVGEYWIIDPIREVVEQYTLTDGRYELLQKSADGTINSTVIEGFGIPVRALFDEALNFAALQTLMQ</sequence>
<keyword evidence="3" id="KW-1185">Reference proteome</keyword>
<dbReference type="Proteomes" id="UP000181790">
    <property type="component" value="Unassembled WGS sequence"/>
</dbReference>
<proteinExistence type="predicted"/>
<evidence type="ECO:0000259" key="1">
    <source>
        <dbReference type="Pfam" id="PF05685"/>
    </source>
</evidence>
<reference evidence="2 3" key="1">
    <citation type="submission" date="2016-10" db="EMBL/GenBank/DDBJ databases">
        <title>Arsenicibacter rosenii gen. nov., sp. nov., an efficient arsenic-methylating bacterium isolated from an arsenic-contaminated paddy soil.</title>
        <authorList>
            <person name="Huang K."/>
        </authorList>
    </citation>
    <scope>NUCLEOTIDE SEQUENCE [LARGE SCALE GENOMIC DNA]</scope>
    <source>
        <strain evidence="2 3">SM-1</strain>
    </source>
</reference>
<comment type="caution">
    <text evidence="2">The sequence shown here is derived from an EMBL/GenBank/DDBJ whole genome shotgun (WGS) entry which is preliminary data.</text>
</comment>
<dbReference type="Gene3D" id="3.90.1570.10">
    <property type="entry name" value="tt1808, chain A"/>
    <property type="match status" value="1"/>
</dbReference>
<evidence type="ECO:0000313" key="3">
    <source>
        <dbReference type="Proteomes" id="UP000181790"/>
    </source>
</evidence>